<dbReference type="AlphaFoldDB" id="A0A1M5KHR4"/>
<dbReference type="InterPro" id="IPR003961">
    <property type="entry name" value="FN3_dom"/>
</dbReference>
<protein>
    <recommendedName>
        <fullName evidence="4">Fibronectin type-III domain-containing protein</fullName>
    </recommendedName>
</protein>
<evidence type="ECO:0000256" key="1">
    <source>
        <dbReference type="SAM" id="Phobius"/>
    </source>
</evidence>
<dbReference type="Gene3D" id="2.130.10.10">
    <property type="entry name" value="YVTN repeat-like/Quinoprotein amine dehydrogenase"/>
    <property type="match status" value="1"/>
</dbReference>
<keyword evidence="1" id="KW-1133">Transmembrane helix</keyword>
<dbReference type="InterPro" id="IPR015943">
    <property type="entry name" value="WD40/YVTN_repeat-like_dom_sf"/>
</dbReference>
<dbReference type="Proteomes" id="UP000184212">
    <property type="component" value="Unassembled WGS sequence"/>
</dbReference>
<dbReference type="InterPro" id="IPR011044">
    <property type="entry name" value="Quino_amine_DH_bsu"/>
</dbReference>
<keyword evidence="3" id="KW-1185">Reference proteome</keyword>
<organism evidence="2 3">
    <name type="scientific">Chryseolinea serpens</name>
    <dbReference type="NCBI Taxonomy" id="947013"/>
    <lineage>
        <taxon>Bacteria</taxon>
        <taxon>Pseudomonadati</taxon>
        <taxon>Bacteroidota</taxon>
        <taxon>Cytophagia</taxon>
        <taxon>Cytophagales</taxon>
        <taxon>Fulvivirgaceae</taxon>
        <taxon>Chryseolinea</taxon>
    </lineage>
</organism>
<name>A0A1M5KHR4_9BACT</name>
<keyword evidence="1" id="KW-0812">Transmembrane</keyword>
<evidence type="ECO:0000313" key="3">
    <source>
        <dbReference type="Proteomes" id="UP000184212"/>
    </source>
</evidence>
<gene>
    <name evidence="2" type="ORF">SAMN04488109_0650</name>
</gene>
<dbReference type="SUPFAM" id="SSF49265">
    <property type="entry name" value="Fibronectin type III"/>
    <property type="match status" value="1"/>
</dbReference>
<dbReference type="OrthoDB" id="1423323at2"/>
<reference evidence="2 3" key="1">
    <citation type="submission" date="2016-11" db="EMBL/GenBank/DDBJ databases">
        <authorList>
            <person name="Jaros S."/>
            <person name="Januszkiewicz K."/>
            <person name="Wedrychowicz H."/>
        </authorList>
    </citation>
    <scope>NUCLEOTIDE SEQUENCE [LARGE SCALE GENOMIC DNA]</scope>
    <source>
        <strain evidence="2 3">DSM 24574</strain>
    </source>
</reference>
<sequence length="615" mass="69142">MAIINRFGPDRYSLFKILASVIALLLFQGCYEPKGNFFVPVSKPPPEGIEVNLADVDDILYVYKPTSFSYATKQGDYTLVKIEGLLDGTSLFDPDNPTKIVLDPKKFQEGNHVLKIEATFLSYSGTLASQIGQEYETLSKEYNLVIDLTAPQPVKIKKFTVKDGTFYVTWEAPEKKNFTHYKVRRYSKYGDQWSEYQNTSLVNNDVLVFKDSLYFGSDIKYQIDLVGYTFDVAGIPSDTIVKPTIMTIKQTGDNTRELTWTKSPLYSNIANILVTKDWSNIYTTYPNEAGAISLQLPFGETPTYSAYTTSPYGEQQGNFFSTMVYVGRRLEFKGLGETLVKTPEWFGSQEILINFDRNTPKEVYFVNSQTLTIERKIDLSGYLTNKGSGGTGYGTTPDGSKFYLFVNENIYQFDKDFNLIKTISIPEMTPSVFAYQIRVSNPGVAVLDTRLHGAVVVNLETGEIIQNNIPDYAYNMGLSPDGKYYIQKGDVYAITGNTPSYVATIPDAANARVLSFKPNDPQVLIAYGDGTVGRYDLPSQSLVTRFDLPDYRVTNFSYDPITGLCGGYHGTYPDIEYFVFDVDTKAIQRTFKVTGDYYQLYNNTVYASNGLAFPL</sequence>
<dbReference type="SUPFAM" id="SSF50969">
    <property type="entry name" value="YVTN repeat-like/Quinoprotein amine dehydrogenase"/>
    <property type="match status" value="1"/>
</dbReference>
<dbReference type="InterPro" id="IPR036116">
    <property type="entry name" value="FN3_sf"/>
</dbReference>
<dbReference type="EMBL" id="FQWQ01000001">
    <property type="protein sequence ID" value="SHG52255.1"/>
    <property type="molecule type" value="Genomic_DNA"/>
</dbReference>
<evidence type="ECO:0000313" key="2">
    <source>
        <dbReference type="EMBL" id="SHG52255.1"/>
    </source>
</evidence>
<dbReference type="RefSeq" id="WP_073131023.1">
    <property type="nucleotide sequence ID" value="NZ_FQWQ01000001.1"/>
</dbReference>
<proteinExistence type="predicted"/>
<dbReference type="PROSITE" id="PS51257">
    <property type="entry name" value="PROKAR_LIPOPROTEIN"/>
    <property type="match status" value="1"/>
</dbReference>
<keyword evidence="1" id="KW-0472">Membrane</keyword>
<accession>A0A1M5KHR4</accession>
<evidence type="ECO:0008006" key="4">
    <source>
        <dbReference type="Google" id="ProtNLM"/>
    </source>
</evidence>
<dbReference type="CDD" id="cd00063">
    <property type="entry name" value="FN3"/>
    <property type="match status" value="1"/>
</dbReference>
<feature type="transmembrane region" description="Helical" evidence="1">
    <location>
        <begin position="12"/>
        <end position="29"/>
    </location>
</feature>
<dbReference type="STRING" id="947013.SAMN04488109_0650"/>